<dbReference type="SUPFAM" id="SSF52540">
    <property type="entry name" value="P-loop containing nucleoside triphosphate hydrolases"/>
    <property type="match status" value="1"/>
</dbReference>
<feature type="binding site" evidence="6">
    <location>
        <begin position="332"/>
        <end position="338"/>
    </location>
    <ligand>
        <name>GTP</name>
        <dbReference type="ChEBI" id="CHEBI:37565"/>
    </ligand>
</feature>
<evidence type="ECO:0000313" key="10">
    <source>
        <dbReference type="Proteomes" id="UP000323386"/>
    </source>
</evidence>
<feature type="binding site" evidence="6">
    <location>
        <begin position="427"/>
        <end position="430"/>
    </location>
    <ligand>
        <name>GTP</name>
        <dbReference type="ChEBI" id="CHEBI:37565"/>
    </ligand>
</feature>
<comment type="similarity">
    <text evidence="1">Belongs to the G-alpha family.</text>
</comment>
<keyword evidence="5" id="KW-0807">Transducer</keyword>
<evidence type="ECO:0000256" key="1">
    <source>
        <dbReference type="ARBA" id="ARBA00005804"/>
    </source>
</evidence>
<evidence type="ECO:0000256" key="4">
    <source>
        <dbReference type="ARBA" id="ARBA00023134"/>
    </source>
</evidence>
<protein>
    <submittedName>
        <fullName evidence="9">Related to guanine nucleotide-binding protein alpha-4 subunit</fullName>
    </submittedName>
</protein>
<dbReference type="GO" id="GO:0005834">
    <property type="term" value="C:heterotrimeric G-protein complex"/>
    <property type="evidence" value="ECO:0007669"/>
    <property type="project" value="TreeGrafter"/>
</dbReference>
<dbReference type="FunFam" id="3.40.50.300:FF:000692">
    <property type="entry name" value="Guanine nucleotide-binding protein subunit alpha"/>
    <property type="match status" value="1"/>
</dbReference>
<accession>A0A5C3FCI4</accession>
<dbReference type="SUPFAM" id="SSF47895">
    <property type="entry name" value="Transducin (alpha subunit), insertion domain"/>
    <property type="match status" value="1"/>
</dbReference>
<dbReference type="PANTHER" id="PTHR10218:SF360">
    <property type="entry name" value="GUANINE NUCLEOTIDE-BINDING PROTEIN SUBUNIT ALPHA HOMOLOG"/>
    <property type="match status" value="1"/>
</dbReference>
<evidence type="ECO:0000256" key="5">
    <source>
        <dbReference type="ARBA" id="ARBA00023224"/>
    </source>
</evidence>
<keyword evidence="7" id="KW-0460">Magnesium</keyword>
<dbReference type="InterPro" id="IPR011025">
    <property type="entry name" value="GproteinA_insert"/>
</dbReference>
<feature type="region of interest" description="Disordered" evidence="8">
    <location>
        <begin position="206"/>
        <end position="228"/>
    </location>
</feature>
<keyword evidence="4 6" id="KW-0342">GTP-binding</keyword>
<dbReference type="Gene3D" id="3.40.50.300">
    <property type="entry name" value="P-loop containing nucleotide triphosphate hydrolases"/>
    <property type="match status" value="2"/>
</dbReference>
<organism evidence="9 10">
    <name type="scientific">Pseudozyma flocculosa</name>
    <dbReference type="NCBI Taxonomy" id="84751"/>
    <lineage>
        <taxon>Eukaryota</taxon>
        <taxon>Fungi</taxon>
        <taxon>Dikarya</taxon>
        <taxon>Basidiomycota</taxon>
        <taxon>Ustilaginomycotina</taxon>
        <taxon>Ustilaginomycetes</taxon>
        <taxon>Ustilaginales</taxon>
        <taxon>Ustilaginaceae</taxon>
        <taxon>Pseudozyma</taxon>
    </lineage>
</organism>
<keyword evidence="10" id="KW-1185">Reference proteome</keyword>
<dbReference type="GO" id="GO:0031683">
    <property type="term" value="F:G-protein beta/gamma-subunit complex binding"/>
    <property type="evidence" value="ECO:0007669"/>
    <property type="project" value="InterPro"/>
</dbReference>
<dbReference type="AlphaFoldDB" id="A0A5C3FCI4"/>
<evidence type="ECO:0000256" key="7">
    <source>
        <dbReference type="PIRSR" id="PIRSR601019-2"/>
    </source>
</evidence>
<keyword evidence="3 6" id="KW-0547">Nucleotide-binding</keyword>
<dbReference type="SMART" id="SM00275">
    <property type="entry name" value="G_alpha"/>
    <property type="match status" value="1"/>
</dbReference>
<evidence type="ECO:0000313" key="9">
    <source>
        <dbReference type="EMBL" id="SPO42144.1"/>
    </source>
</evidence>
<feature type="compositionally biased region" description="Basic and acidic residues" evidence="8">
    <location>
        <begin position="12"/>
        <end position="29"/>
    </location>
</feature>
<dbReference type="Proteomes" id="UP000323386">
    <property type="component" value="Unassembled WGS sequence"/>
</dbReference>
<sequence>MEDPITLALRPPARETPAERSARLAREAEAKKVSDEIDKRLREDANRRKKEKQGEVRILLLGQAGAGKTTIFKQMRLLYEPKAHEANRRWWREIVHLNVITALRGLLECLERLEAAAEPESQNSAMTAASGAERAISPSPSIMATAAEKRALLDRLKLAPILSLEQGLRQRLGPLARSKNPQHPILLRAGWQDRIMEKLGWLSSEGTESDAESVAESTRSSSGRADLIGSLRRKRSSPVLGQIDASAGGGSSAEGRTAEYQRIYTRRRMKRESAEQMLIALKEDVLQLWHSPSAKKLRKRGKLESSDSDIYFLNNYERIAQRGYEPTDEDILYARVRTVGISDERIRIDKATTYHLYDVGGSRSQRNAWASYFDDANAIIFLAPVSAFDQTLLEDPSVNRVADSLLLFEEIAANPLLRDVSLILFLNKIDILERKLLRGVKVADHFPDFDGENELEDVWRYFRKEFRLRVTSSRSVAPQRPIYVHTTIATSTRQIKAILNSVNDTILRENLRITGLAL</sequence>
<dbReference type="InterPro" id="IPR001019">
    <property type="entry name" value="Gprotein_alpha_su"/>
</dbReference>
<feature type="binding site" evidence="7">
    <location>
        <position position="338"/>
    </location>
    <ligand>
        <name>Mg(2+)</name>
        <dbReference type="ChEBI" id="CHEBI:18420"/>
    </ligand>
</feature>
<dbReference type="GO" id="GO:0001664">
    <property type="term" value="F:G protein-coupled receptor binding"/>
    <property type="evidence" value="ECO:0007669"/>
    <property type="project" value="TreeGrafter"/>
</dbReference>
<dbReference type="GO" id="GO:0005525">
    <property type="term" value="F:GTP binding"/>
    <property type="evidence" value="ECO:0007669"/>
    <property type="project" value="UniProtKB-KW"/>
</dbReference>
<feature type="binding site" evidence="6">
    <location>
        <begin position="307"/>
        <end position="308"/>
    </location>
    <ligand>
        <name>GTP</name>
        <dbReference type="ChEBI" id="CHEBI:37565"/>
    </ligand>
</feature>
<dbReference type="OrthoDB" id="5817230at2759"/>
<dbReference type="InterPro" id="IPR027417">
    <property type="entry name" value="P-loop_NTPase"/>
</dbReference>
<reference evidence="9 10" key="1">
    <citation type="submission" date="2018-03" db="EMBL/GenBank/DDBJ databases">
        <authorList>
            <person name="Guldener U."/>
        </authorList>
    </citation>
    <scope>NUCLEOTIDE SEQUENCE [LARGE SCALE GENOMIC DNA]</scope>
    <source>
        <strain evidence="9 10">DAOM196992</strain>
    </source>
</reference>
<dbReference type="Pfam" id="PF00503">
    <property type="entry name" value="G-alpha"/>
    <property type="match status" value="1"/>
</dbReference>
<evidence type="ECO:0000256" key="8">
    <source>
        <dbReference type="SAM" id="MobiDB-lite"/>
    </source>
</evidence>
<dbReference type="PANTHER" id="PTHR10218">
    <property type="entry name" value="GTP-BINDING PROTEIN ALPHA SUBUNIT"/>
    <property type="match status" value="1"/>
</dbReference>
<gene>
    <name evidence="9" type="ORF">PSFLO_07627</name>
</gene>
<evidence type="ECO:0000256" key="3">
    <source>
        <dbReference type="ARBA" id="ARBA00022741"/>
    </source>
</evidence>
<feature type="binding site" evidence="6">
    <location>
        <position position="489"/>
    </location>
    <ligand>
        <name>GTP</name>
        <dbReference type="ChEBI" id="CHEBI:37565"/>
    </ligand>
</feature>
<dbReference type="GO" id="GO:0005737">
    <property type="term" value="C:cytoplasm"/>
    <property type="evidence" value="ECO:0007669"/>
    <property type="project" value="TreeGrafter"/>
</dbReference>
<dbReference type="GO" id="GO:0046872">
    <property type="term" value="F:metal ion binding"/>
    <property type="evidence" value="ECO:0007669"/>
    <property type="project" value="UniProtKB-KW"/>
</dbReference>
<keyword evidence="2 7" id="KW-0479">Metal-binding</keyword>
<evidence type="ECO:0000256" key="2">
    <source>
        <dbReference type="ARBA" id="ARBA00022723"/>
    </source>
</evidence>
<dbReference type="EMBL" id="OOIP01000038">
    <property type="protein sequence ID" value="SPO42144.1"/>
    <property type="molecule type" value="Genomic_DNA"/>
</dbReference>
<evidence type="ECO:0000256" key="6">
    <source>
        <dbReference type="PIRSR" id="PIRSR601019-1"/>
    </source>
</evidence>
<dbReference type="PRINTS" id="PR00318">
    <property type="entry name" value="GPROTEINA"/>
</dbReference>
<feature type="region of interest" description="Disordered" evidence="8">
    <location>
        <begin position="1"/>
        <end position="29"/>
    </location>
</feature>
<name>A0A5C3FCI4_9BASI</name>
<proteinExistence type="inferred from homology"/>
<dbReference type="PROSITE" id="PS51882">
    <property type="entry name" value="G_ALPHA"/>
    <property type="match status" value="1"/>
</dbReference>
<dbReference type="GO" id="GO:0007188">
    <property type="term" value="P:adenylate cyclase-modulating G protein-coupled receptor signaling pathway"/>
    <property type="evidence" value="ECO:0007669"/>
    <property type="project" value="TreeGrafter"/>
</dbReference>
<dbReference type="CDD" id="cd00066">
    <property type="entry name" value="G-alpha"/>
    <property type="match status" value="1"/>
</dbReference>
<dbReference type="GO" id="GO:0003924">
    <property type="term" value="F:GTPase activity"/>
    <property type="evidence" value="ECO:0007669"/>
    <property type="project" value="InterPro"/>
</dbReference>